<dbReference type="SUPFAM" id="SSF51735">
    <property type="entry name" value="NAD(P)-binding Rossmann-fold domains"/>
    <property type="match status" value="1"/>
</dbReference>
<dbReference type="Pfam" id="PF00106">
    <property type="entry name" value="adh_short"/>
    <property type="match status" value="1"/>
</dbReference>
<dbReference type="GO" id="GO:0016020">
    <property type="term" value="C:membrane"/>
    <property type="evidence" value="ECO:0007669"/>
    <property type="project" value="TreeGrafter"/>
</dbReference>
<sequence>MSVTGRLVVISGATSASGLAATRELVAAGARVVAVGHDAQKLRELTDSLDTGAGAAGAGQAGSLRTEICDLTDEADVAALAERVHATDGRVDGVLHLVGGWRGGGGLAGQTEEDYRFLERSLTALRHVSRAFDADLRSSSSARTAIVSSTAVERPLAGGASYAAVKAASEAWARAVGQGFARAAKDSGQPLAAASVIFRTKSLDGLEEALAQRFADLWATPAAETNDTIVELTDPSL</sequence>
<dbReference type="RefSeq" id="WP_349426294.1">
    <property type="nucleotide sequence ID" value="NZ_CP151632.1"/>
</dbReference>
<protein>
    <submittedName>
        <fullName evidence="3">SDR family oxidoreductase</fullName>
    </submittedName>
</protein>
<reference evidence="3" key="1">
    <citation type="submission" date="2024-04" db="EMBL/GenBank/DDBJ databases">
        <authorList>
            <person name="Roder T."/>
            <person name="Oberhansli S."/>
            <person name="Kreuzer M."/>
        </authorList>
    </citation>
    <scope>NUCLEOTIDE SEQUENCE</scope>
    <source>
        <strain evidence="3">LWS13-1.2</strain>
    </source>
</reference>
<evidence type="ECO:0000256" key="1">
    <source>
        <dbReference type="ARBA" id="ARBA00006484"/>
    </source>
</evidence>
<dbReference type="AlphaFoldDB" id="A0AAU6SEX8"/>
<gene>
    <name evidence="3" type="ORF">MRBLWS13_003159</name>
</gene>
<proteinExistence type="inferred from homology"/>
<dbReference type="PANTHER" id="PTHR44196:SF1">
    <property type="entry name" value="DEHYDROGENASE_REDUCTASE SDR FAMILY MEMBER 7B"/>
    <property type="match status" value="1"/>
</dbReference>
<name>A0AAU6SEX8_9MICO</name>
<dbReference type="CDD" id="cd05233">
    <property type="entry name" value="SDR_c"/>
    <property type="match status" value="1"/>
</dbReference>
<evidence type="ECO:0000256" key="2">
    <source>
        <dbReference type="ARBA" id="ARBA00023002"/>
    </source>
</evidence>
<dbReference type="Gene3D" id="3.40.50.720">
    <property type="entry name" value="NAD(P)-binding Rossmann-like Domain"/>
    <property type="match status" value="1"/>
</dbReference>
<dbReference type="InterPro" id="IPR036291">
    <property type="entry name" value="NAD(P)-bd_dom_sf"/>
</dbReference>
<comment type="similarity">
    <text evidence="1">Belongs to the short-chain dehydrogenases/reductases (SDR) family.</text>
</comment>
<accession>A0AAU6SEX8</accession>
<dbReference type="InterPro" id="IPR002347">
    <property type="entry name" value="SDR_fam"/>
</dbReference>
<organism evidence="3">
    <name type="scientific">Microbacterium sp. LWS13-1.2</name>
    <dbReference type="NCBI Taxonomy" id="3135264"/>
    <lineage>
        <taxon>Bacteria</taxon>
        <taxon>Bacillati</taxon>
        <taxon>Actinomycetota</taxon>
        <taxon>Actinomycetes</taxon>
        <taxon>Micrococcales</taxon>
        <taxon>Microbacteriaceae</taxon>
        <taxon>Microbacterium</taxon>
    </lineage>
</organism>
<dbReference type="PANTHER" id="PTHR44196">
    <property type="entry name" value="DEHYDROGENASE/REDUCTASE SDR FAMILY MEMBER 7B"/>
    <property type="match status" value="1"/>
</dbReference>
<evidence type="ECO:0000313" key="3">
    <source>
        <dbReference type="EMBL" id="WZO35456.1"/>
    </source>
</evidence>
<keyword evidence="2" id="KW-0560">Oxidoreductase</keyword>
<dbReference type="EMBL" id="CP151632">
    <property type="protein sequence ID" value="WZO35456.1"/>
    <property type="molecule type" value="Genomic_DNA"/>
</dbReference>
<dbReference type="GO" id="GO:0016491">
    <property type="term" value="F:oxidoreductase activity"/>
    <property type="evidence" value="ECO:0007669"/>
    <property type="project" value="UniProtKB-KW"/>
</dbReference>